<dbReference type="EMBL" id="BRXU01000067">
    <property type="protein sequence ID" value="GLC62577.1"/>
    <property type="molecule type" value="Genomic_DNA"/>
</dbReference>
<evidence type="ECO:0000313" key="2">
    <source>
        <dbReference type="EMBL" id="GLC62577.1"/>
    </source>
</evidence>
<sequence length="176" mass="18929">MAYSGEIDRDLNGGGQGAGPADQRVQGPLTELGETSGDNDPDVASVEIDISGVQASTWMLVRPWHPGHLLEGHLAQVEVAVGFGVARKDEIFGPASQYFAPSPPSPPHSSRMSRLPSTVAARAIKIGRFATCLSRTLRWMQSTRSAGSRARFCHSVMPLRTMFVIVEIVVFDTSVP</sequence>
<feature type="region of interest" description="Disordered" evidence="1">
    <location>
        <begin position="1"/>
        <end position="42"/>
    </location>
</feature>
<dbReference type="Proteomes" id="UP001165080">
    <property type="component" value="Unassembled WGS sequence"/>
</dbReference>
<protein>
    <submittedName>
        <fullName evidence="2">Uncharacterized protein</fullName>
    </submittedName>
</protein>
<name>A0A9W6FAL8_9CHLO</name>
<comment type="caution">
    <text evidence="2">The sequence shown here is derived from an EMBL/GenBank/DDBJ whole genome shotgun (WGS) entry which is preliminary data.</text>
</comment>
<accession>A0A9W6FAL8</accession>
<evidence type="ECO:0000313" key="3">
    <source>
        <dbReference type="Proteomes" id="UP001165080"/>
    </source>
</evidence>
<keyword evidence="3" id="KW-1185">Reference proteome</keyword>
<evidence type="ECO:0000256" key="1">
    <source>
        <dbReference type="SAM" id="MobiDB-lite"/>
    </source>
</evidence>
<dbReference type="AlphaFoldDB" id="A0A9W6FAL8"/>
<reference evidence="2 3" key="1">
    <citation type="journal article" date="2023" name="Commun. Biol.">
        <title>Reorganization of the ancestral sex-determining regions during the evolution of trioecy in Pleodorina starrii.</title>
        <authorList>
            <person name="Takahashi K."/>
            <person name="Suzuki S."/>
            <person name="Kawai-Toyooka H."/>
            <person name="Yamamoto K."/>
            <person name="Hamaji T."/>
            <person name="Ootsuki R."/>
            <person name="Yamaguchi H."/>
            <person name="Kawachi M."/>
            <person name="Higashiyama T."/>
            <person name="Nozaki H."/>
        </authorList>
    </citation>
    <scope>NUCLEOTIDE SEQUENCE [LARGE SCALE GENOMIC DNA]</scope>
    <source>
        <strain evidence="2 3">NIES-4479</strain>
    </source>
</reference>
<feature type="compositionally biased region" description="Basic and acidic residues" evidence="1">
    <location>
        <begin position="1"/>
        <end position="11"/>
    </location>
</feature>
<gene>
    <name evidence="2" type="primary">PLESTB003709</name>
    <name evidence="2" type="ORF">PLESTB_001915600</name>
</gene>
<organism evidence="2 3">
    <name type="scientific">Pleodorina starrii</name>
    <dbReference type="NCBI Taxonomy" id="330485"/>
    <lineage>
        <taxon>Eukaryota</taxon>
        <taxon>Viridiplantae</taxon>
        <taxon>Chlorophyta</taxon>
        <taxon>core chlorophytes</taxon>
        <taxon>Chlorophyceae</taxon>
        <taxon>CS clade</taxon>
        <taxon>Chlamydomonadales</taxon>
        <taxon>Volvocaceae</taxon>
        <taxon>Pleodorina</taxon>
    </lineage>
</organism>
<proteinExistence type="predicted"/>